<dbReference type="RefSeq" id="WP_127342265.1">
    <property type="nucleotide sequence ID" value="NZ_RJJX01000001.1"/>
</dbReference>
<comment type="caution">
    <text evidence="2">The sequence shown here is derived from an EMBL/GenBank/DDBJ whole genome shotgun (WGS) entry which is preliminary data.</text>
</comment>
<dbReference type="InterPro" id="IPR050177">
    <property type="entry name" value="Lipid_A_modif_metabolic_enz"/>
</dbReference>
<dbReference type="Pfam" id="PF01370">
    <property type="entry name" value="Epimerase"/>
    <property type="match status" value="1"/>
</dbReference>
<feature type="domain" description="NAD-dependent epimerase/dehydratase" evidence="1">
    <location>
        <begin position="6"/>
        <end position="207"/>
    </location>
</feature>
<keyword evidence="3" id="KW-1185">Reference proteome</keyword>
<accession>A0A434B043</accession>
<evidence type="ECO:0000313" key="2">
    <source>
        <dbReference type="EMBL" id="RUT80125.1"/>
    </source>
</evidence>
<dbReference type="SUPFAM" id="SSF51735">
    <property type="entry name" value="NAD(P)-binding Rossmann-fold domains"/>
    <property type="match status" value="1"/>
</dbReference>
<dbReference type="PANTHER" id="PTHR43245:SF11">
    <property type="entry name" value="LD23561P"/>
    <property type="match status" value="1"/>
</dbReference>
<dbReference type="OrthoDB" id="329806at2"/>
<dbReference type="EMBL" id="RJJX01000001">
    <property type="protein sequence ID" value="RUT80125.1"/>
    <property type="molecule type" value="Genomic_DNA"/>
</dbReference>
<sequence>MKQFKILITGISGFVGRNLVNYLAKFPNYKLYGLDIIDQDIDGVEHIYSWSKLNELQEFDVIIHLAGKAHDLKNTSDDKVYFDINYGLTKKIYDWFLDSNCSKFFFMSSVKAVADVVQGETLDEKEKCNPVTAYGKSKLKAEEHILSMNLPLGKSFYIFRPCMIHGPGNKGNLNLLYRFSKSGIPYPLGSFDNKRSFLSVSNLCFIFNEFIINKVDSGIYHLADDDAISTNELIKVISETLNRKARILKLPVNLVTSLAKLGSILHLPLTEERLNKLTENYVVSNLKIKKVLSKTLPVSTREGLVETIKSFSHTKSLN</sequence>
<dbReference type="Proteomes" id="UP000282985">
    <property type="component" value="Unassembled WGS sequence"/>
</dbReference>
<reference evidence="2 3" key="1">
    <citation type="submission" date="2018-11" db="EMBL/GenBank/DDBJ databases">
        <title>Parancylomarina longa gen. nov., sp. nov., isolated from sediments of southern Okinawa.</title>
        <authorList>
            <person name="Fu T."/>
        </authorList>
    </citation>
    <scope>NUCLEOTIDE SEQUENCE [LARGE SCALE GENOMIC DNA]</scope>
    <source>
        <strain evidence="2 3">T3-2 S1-C</strain>
    </source>
</reference>
<dbReference type="AlphaFoldDB" id="A0A434B043"/>
<dbReference type="Gene3D" id="3.40.50.720">
    <property type="entry name" value="NAD(P)-binding Rossmann-like Domain"/>
    <property type="match status" value="1"/>
</dbReference>
<evidence type="ECO:0000313" key="3">
    <source>
        <dbReference type="Proteomes" id="UP000282985"/>
    </source>
</evidence>
<dbReference type="PANTHER" id="PTHR43245">
    <property type="entry name" value="BIFUNCTIONAL POLYMYXIN RESISTANCE PROTEIN ARNA"/>
    <property type="match status" value="1"/>
</dbReference>
<gene>
    <name evidence="2" type="ORF">DLK05_01850</name>
</gene>
<evidence type="ECO:0000259" key="1">
    <source>
        <dbReference type="Pfam" id="PF01370"/>
    </source>
</evidence>
<dbReference type="InterPro" id="IPR001509">
    <property type="entry name" value="Epimerase_deHydtase"/>
</dbReference>
<dbReference type="InterPro" id="IPR036291">
    <property type="entry name" value="NAD(P)-bd_dom_sf"/>
</dbReference>
<proteinExistence type="predicted"/>
<organism evidence="2 3">
    <name type="scientific">Ancylomarina longa</name>
    <dbReference type="NCBI Taxonomy" id="2487017"/>
    <lineage>
        <taxon>Bacteria</taxon>
        <taxon>Pseudomonadati</taxon>
        <taxon>Bacteroidota</taxon>
        <taxon>Bacteroidia</taxon>
        <taxon>Marinilabiliales</taxon>
        <taxon>Marinifilaceae</taxon>
        <taxon>Ancylomarina</taxon>
    </lineage>
</organism>
<protein>
    <submittedName>
        <fullName evidence="2">NAD-dependent epimerase/dehydratase family protein</fullName>
    </submittedName>
</protein>
<name>A0A434B043_9BACT</name>